<comment type="caution">
    <text evidence="1">The sequence shown here is derived from an EMBL/GenBank/DDBJ whole genome shotgun (WGS) entry which is preliminary data.</text>
</comment>
<name>A0A085VAI1_PSESX</name>
<organism evidence="1 2">
    <name type="scientific">Pseudomonas syringae</name>
    <dbReference type="NCBI Taxonomy" id="317"/>
    <lineage>
        <taxon>Bacteria</taxon>
        <taxon>Pseudomonadati</taxon>
        <taxon>Pseudomonadota</taxon>
        <taxon>Gammaproteobacteria</taxon>
        <taxon>Pseudomonadales</taxon>
        <taxon>Pseudomonadaceae</taxon>
        <taxon>Pseudomonas</taxon>
    </lineage>
</organism>
<dbReference type="RefSeq" id="WP_047573724.1">
    <property type="nucleotide sequence ID" value="NZ_JPQT01000097.1"/>
</dbReference>
<accession>A0A085VAI1</accession>
<dbReference type="PATRIC" id="fig|317.174.peg.1720"/>
<dbReference type="EMBL" id="JPQT01000097">
    <property type="protein sequence ID" value="KFE52444.1"/>
    <property type="molecule type" value="Genomic_DNA"/>
</dbReference>
<dbReference type="Proteomes" id="UP000028643">
    <property type="component" value="Unassembled WGS sequence"/>
</dbReference>
<proteinExistence type="predicted"/>
<sequence length="270" mass="29905">MSLYSKRKQTSPLSAVLVILVVLAIMAGAGYAISLSFNREKIDKVTLCPTSGAKGEYVVLIDNTSPFPFTQKAALAKRLKDMVLNEVPQGAMLTVFLLGEDYQQNSEPVFERCNPGQWTDKNKLMNSQKFVDRDFNEKFANPLDGVIRKIPLDVRAKTSPIFEMLMLASLRGFGHEKASGEKHLIIYSDMAANMPRFSMYKNPHLTYKNFAGTPYGREAVAPALADVSVSINMMAAEPTVTAYTQRAEFWAQYLSANGASLDQVNPMEGL</sequence>
<protein>
    <submittedName>
        <fullName evidence="1">Uncharacterized protein</fullName>
    </submittedName>
</protein>
<dbReference type="AlphaFoldDB" id="A0A085VAI1"/>
<evidence type="ECO:0000313" key="1">
    <source>
        <dbReference type="EMBL" id="KFE52444.1"/>
    </source>
</evidence>
<reference evidence="1 2" key="1">
    <citation type="submission" date="2014-07" db="EMBL/GenBank/DDBJ databases">
        <title>Draft Genome Sequences of Environmental Pseudomonas syringae strains.</title>
        <authorList>
            <person name="Baltrus D.A."/>
            <person name="Berge O."/>
            <person name="Morris C."/>
        </authorList>
    </citation>
    <scope>NUCLEOTIDE SEQUENCE [LARGE SCALE GENOMIC DNA]</scope>
    <source>
        <strain evidence="1 2">CEB003</strain>
    </source>
</reference>
<gene>
    <name evidence="1" type="ORF">IV02_08405</name>
</gene>
<evidence type="ECO:0000313" key="2">
    <source>
        <dbReference type="Proteomes" id="UP000028643"/>
    </source>
</evidence>